<feature type="active site" evidence="9">
    <location>
        <position position="320"/>
    </location>
</feature>
<feature type="active site" description="Proton donor/acceptor" evidence="11">
    <location>
        <position position="156"/>
    </location>
</feature>
<dbReference type="InterPro" id="IPR005490">
    <property type="entry name" value="LD_TPept_cat_dom"/>
</dbReference>
<dbReference type="GO" id="GO:0008360">
    <property type="term" value="P:regulation of cell shape"/>
    <property type="evidence" value="ECO:0007669"/>
    <property type="project" value="UniProtKB-UniRule"/>
</dbReference>
<dbReference type="Gene3D" id="3.40.710.10">
    <property type="entry name" value="DD-peptidase/beta-lactamase superfamily"/>
    <property type="match status" value="1"/>
</dbReference>
<comment type="similarity">
    <text evidence="2 12">Belongs to the peptidase S11 family.</text>
</comment>
<evidence type="ECO:0000256" key="6">
    <source>
        <dbReference type="ARBA" id="ARBA00022960"/>
    </source>
</evidence>
<evidence type="ECO:0000256" key="2">
    <source>
        <dbReference type="ARBA" id="ARBA00007164"/>
    </source>
</evidence>
<evidence type="ECO:0000256" key="5">
    <source>
        <dbReference type="ARBA" id="ARBA00022801"/>
    </source>
</evidence>
<keyword evidence="13" id="KW-0812">Transmembrane</keyword>
<feature type="domain" description="L,D-TPase catalytic" evidence="14">
    <location>
        <begin position="83"/>
        <end position="199"/>
    </location>
</feature>
<evidence type="ECO:0000256" key="9">
    <source>
        <dbReference type="PIRSR" id="PIRSR618044-1"/>
    </source>
</evidence>
<dbReference type="InterPro" id="IPR018044">
    <property type="entry name" value="Peptidase_S11"/>
</dbReference>
<dbReference type="GO" id="GO:0016740">
    <property type="term" value="F:transferase activity"/>
    <property type="evidence" value="ECO:0007669"/>
    <property type="project" value="UniProtKB-KW"/>
</dbReference>
<keyword evidence="4" id="KW-0732">Signal</keyword>
<dbReference type="Proteomes" id="UP000177140">
    <property type="component" value="Unassembled WGS sequence"/>
</dbReference>
<dbReference type="InterPro" id="IPR001967">
    <property type="entry name" value="Peptidase_S11_N"/>
</dbReference>
<dbReference type="InterPro" id="IPR038063">
    <property type="entry name" value="Transpep_catalytic_dom"/>
</dbReference>
<evidence type="ECO:0000313" key="16">
    <source>
        <dbReference type="Proteomes" id="UP000177140"/>
    </source>
</evidence>
<organism evidence="15 16">
    <name type="scientific">Candidatus Vogelbacteria bacterium RIFOXYD2_FULL_44_9</name>
    <dbReference type="NCBI Taxonomy" id="1802441"/>
    <lineage>
        <taxon>Bacteria</taxon>
        <taxon>Candidatus Vogeliibacteriota</taxon>
    </lineage>
</organism>
<proteinExistence type="inferred from homology"/>
<comment type="pathway">
    <text evidence="1 11">Cell wall biogenesis; peptidoglycan biosynthesis.</text>
</comment>
<dbReference type="PRINTS" id="PR00725">
    <property type="entry name" value="DADACBPTASE1"/>
</dbReference>
<feature type="active site" description="Acyl-ester intermediate" evidence="9">
    <location>
        <position position="265"/>
    </location>
</feature>
<comment type="caution">
    <text evidence="15">The sequence shown here is derived from an EMBL/GenBank/DDBJ whole genome shotgun (WGS) entry which is preliminary data.</text>
</comment>
<dbReference type="GO" id="GO:0071555">
    <property type="term" value="P:cell wall organization"/>
    <property type="evidence" value="ECO:0007669"/>
    <property type="project" value="UniProtKB-UniRule"/>
</dbReference>
<evidence type="ECO:0000259" key="14">
    <source>
        <dbReference type="PROSITE" id="PS52029"/>
    </source>
</evidence>
<evidence type="ECO:0000256" key="12">
    <source>
        <dbReference type="RuleBase" id="RU004016"/>
    </source>
</evidence>
<dbReference type="PROSITE" id="PS52029">
    <property type="entry name" value="LD_TPASE"/>
    <property type="match status" value="1"/>
</dbReference>
<dbReference type="AlphaFoldDB" id="A0A1G2QPZ1"/>
<keyword evidence="3" id="KW-0808">Transferase</keyword>
<dbReference type="CDD" id="cd16913">
    <property type="entry name" value="YkuD_like"/>
    <property type="match status" value="1"/>
</dbReference>
<evidence type="ECO:0000256" key="13">
    <source>
        <dbReference type="SAM" id="Phobius"/>
    </source>
</evidence>
<feature type="transmembrane region" description="Helical" evidence="13">
    <location>
        <begin position="7"/>
        <end position="28"/>
    </location>
</feature>
<accession>A0A1G2QPZ1</accession>
<dbReference type="Pfam" id="PF03734">
    <property type="entry name" value="YkuD"/>
    <property type="match status" value="1"/>
</dbReference>
<keyword evidence="6 11" id="KW-0133">Cell shape</keyword>
<gene>
    <name evidence="15" type="ORF">A2556_01795</name>
</gene>
<keyword evidence="5" id="KW-0378">Hydrolase</keyword>
<dbReference type="EMBL" id="MHTM01000010">
    <property type="protein sequence ID" value="OHA62566.1"/>
    <property type="molecule type" value="Genomic_DNA"/>
</dbReference>
<feature type="active site" description="Proton acceptor" evidence="9">
    <location>
        <position position="268"/>
    </location>
</feature>
<keyword evidence="13" id="KW-1133">Transmembrane helix</keyword>
<evidence type="ECO:0000256" key="11">
    <source>
        <dbReference type="PROSITE-ProRule" id="PRU01373"/>
    </source>
</evidence>
<evidence type="ECO:0000256" key="4">
    <source>
        <dbReference type="ARBA" id="ARBA00022729"/>
    </source>
</evidence>
<dbReference type="SUPFAM" id="SSF56601">
    <property type="entry name" value="beta-lactamase/transpeptidase-like"/>
    <property type="match status" value="1"/>
</dbReference>
<dbReference type="PANTHER" id="PTHR21581:SF26">
    <property type="entry name" value="D-ALANYL-D-ALANINE ENDOPEPTIDASE"/>
    <property type="match status" value="1"/>
</dbReference>
<name>A0A1G2QPZ1_9BACT</name>
<dbReference type="SUPFAM" id="SSF141523">
    <property type="entry name" value="L,D-transpeptidase catalytic domain-like"/>
    <property type="match status" value="1"/>
</dbReference>
<evidence type="ECO:0000256" key="10">
    <source>
        <dbReference type="PIRSR" id="PIRSR618044-2"/>
    </source>
</evidence>
<evidence type="ECO:0000256" key="1">
    <source>
        <dbReference type="ARBA" id="ARBA00004752"/>
    </source>
</evidence>
<dbReference type="GO" id="GO:0006508">
    <property type="term" value="P:proteolysis"/>
    <property type="evidence" value="ECO:0007669"/>
    <property type="project" value="InterPro"/>
</dbReference>
<dbReference type="InterPro" id="IPR012338">
    <property type="entry name" value="Beta-lactam/transpept-like"/>
</dbReference>
<evidence type="ECO:0000256" key="8">
    <source>
        <dbReference type="ARBA" id="ARBA00023316"/>
    </source>
</evidence>
<evidence type="ECO:0000313" key="15">
    <source>
        <dbReference type="EMBL" id="OHA62566.1"/>
    </source>
</evidence>
<dbReference type="GO" id="GO:0009002">
    <property type="term" value="F:serine-type D-Ala-D-Ala carboxypeptidase activity"/>
    <property type="evidence" value="ECO:0007669"/>
    <property type="project" value="InterPro"/>
</dbReference>
<protein>
    <recommendedName>
        <fullName evidence="14">L,D-TPase catalytic domain-containing protein</fullName>
    </recommendedName>
</protein>
<reference evidence="15 16" key="1">
    <citation type="journal article" date="2016" name="Nat. Commun.">
        <title>Thousands of microbial genomes shed light on interconnected biogeochemical processes in an aquifer system.</title>
        <authorList>
            <person name="Anantharaman K."/>
            <person name="Brown C.T."/>
            <person name="Hug L.A."/>
            <person name="Sharon I."/>
            <person name="Castelle C.J."/>
            <person name="Probst A.J."/>
            <person name="Thomas B.C."/>
            <person name="Singh A."/>
            <person name="Wilkins M.J."/>
            <person name="Karaoz U."/>
            <person name="Brodie E.L."/>
            <person name="Williams K.H."/>
            <person name="Hubbard S.S."/>
            <person name="Banfield J.F."/>
        </authorList>
    </citation>
    <scope>NUCLEOTIDE SEQUENCE [LARGE SCALE GENOMIC DNA]</scope>
</reference>
<feature type="active site" description="Nucleophile" evidence="11">
    <location>
        <position position="175"/>
    </location>
</feature>
<evidence type="ECO:0000256" key="3">
    <source>
        <dbReference type="ARBA" id="ARBA00022679"/>
    </source>
</evidence>
<keyword evidence="8 11" id="KW-0961">Cell wall biogenesis/degradation</keyword>
<keyword evidence="13" id="KW-0472">Membrane</keyword>
<feature type="binding site" evidence="10">
    <location>
        <position position="418"/>
    </location>
    <ligand>
        <name>substrate</name>
    </ligand>
</feature>
<evidence type="ECO:0000256" key="7">
    <source>
        <dbReference type="ARBA" id="ARBA00022984"/>
    </source>
</evidence>
<dbReference type="GO" id="GO:0009252">
    <property type="term" value="P:peptidoglycan biosynthetic process"/>
    <property type="evidence" value="ECO:0007669"/>
    <property type="project" value="UniProtKB-UniPathway"/>
</dbReference>
<dbReference type="Gene3D" id="2.40.440.10">
    <property type="entry name" value="L,D-transpeptidase catalytic domain-like"/>
    <property type="match status" value="1"/>
</dbReference>
<dbReference type="PANTHER" id="PTHR21581">
    <property type="entry name" value="D-ALANYL-D-ALANINE CARBOXYPEPTIDASE"/>
    <property type="match status" value="1"/>
</dbReference>
<dbReference type="UniPathway" id="UPA00219"/>
<sequence length="483" mass="53547">MPSNKPIFQYVFWSVVAVVFGAGSMWAVSTTAKILPNPSLLGGEIYQASSGLAFKEVGFKNPNQKISFANFDRANPEVPPVGKVIVADLRQMVLYLYNNGQLVSTSTVLAKGRPGSPWETPVGEYGIKTKEAKHFSSIGKVWMPYSMQFFGNFFIHGWPYDSRGKAVPVTYSGGCIRLSDLDAKKVYDFADMSTAVLVFGSDKILPKVASTSLSSLGVASLASSYLSLKNPDKMPMSAESYLVADIDTGEVIIEKNKDRILPIASVTKLMTALVSLETINQLEMTTIKKESYKTYSKTGRLYLNEKVTIGDLIYPLLLESSNMSAEALAQSRNRTSFLNQMNEKAKAIGMANTSFDDPSGLSENNISTASDLFKQARYIYKYKKYIFDITKEPKKTVGKHQWRNVNNLYALDNYIGGKNGYTDEANRTLVALFKLPLSEFESRTVALILLRSENRKQDTAEIIKFLTNNVSRETKSAFTPAVL</sequence>
<dbReference type="Pfam" id="PF00768">
    <property type="entry name" value="Peptidase_S11"/>
    <property type="match status" value="1"/>
</dbReference>
<keyword evidence="7 11" id="KW-0573">Peptidoglycan synthesis</keyword>